<feature type="domain" description="Telomere resolvase ResT/TelK catalytic" evidence="2">
    <location>
        <begin position="118"/>
        <end position="308"/>
    </location>
</feature>
<dbReference type="HOGENOM" id="CLU_439239_0_0_3"/>
<dbReference type="Gene3D" id="1.10.443.30">
    <property type="entry name" value="Telomere resolvase"/>
    <property type="match status" value="1"/>
</dbReference>
<evidence type="ECO:0000313" key="4">
    <source>
        <dbReference type="Proteomes" id="UP000010475"/>
    </source>
</evidence>
<dbReference type="EMBL" id="CP003645">
    <property type="protein sequence ID" value="AFZ28607.1"/>
    <property type="molecule type" value="Genomic_DNA"/>
</dbReference>
<evidence type="ECO:0000259" key="2">
    <source>
        <dbReference type="Pfam" id="PF16684"/>
    </source>
</evidence>
<evidence type="ECO:0000256" key="1">
    <source>
        <dbReference type="SAM" id="Coils"/>
    </source>
</evidence>
<keyword evidence="3" id="KW-0614">Plasmid</keyword>
<evidence type="ECO:0000313" key="3">
    <source>
        <dbReference type="EMBL" id="AFZ28607.1"/>
    </source>
</evidence>
<geneLocation type="plasmid" evidence="3 4">
    <name>pCYLST.03</name>
</geneLocation>
<gene>
    <name evidence="3" type="ORF">Cylst_6389</name>
</gene>
<feature type="coiled-coil region" evidence="1">
    <location>
        <begin position="391"/>
        <end position="442"/>
    </location>
</feature>
<dbReference type="PATRIC" id="fig|56107.3.peg.7410"/>
<keyword evidence="1" id="KW-0175">Coiled coil</keyword>
<dbReference type="Proteomes" id="UP000010475">
    <property type="component" value="Plasmid pCYLST.03"/>
</dbReference>
<dbReference type="KEGG" id="csg:Cylst_6389"/>
<sequence>MSKAVQEKVNQLFEAVKDLTSYDEIRPYCEEFNEWLNTETNYSKASLGTVFSRTGFHKIFKSIPLLQGQNAELVPKRDREGNVKGHELKHYVLLLCGLDDSDWQERNKSEKVIGRLGNSQELNPDEYLELTGKLLESLDPHELAVGLIAATGRRPHEILARAKFTPIDGQSYQVMFEGQGKKRGDKPVFQIATLYPASYIIERLNHLRKSPTTRGLLTDIANEFPRDIAAQNRSIDSRRNGSLNRVVRQYFGDKGNNNPVLNFRHGEEQDNCKALRAAYLALATERDCEGSIGAKMLHAAKLAGHFTNENPNDGDLNHLVTTLGYADYVVTNTVNFPDAPTKDKLSKISVLESNLEEIREIQKQHNLPNQQSVISHLVESYLNRLDTAKELVEARKLITELQIENAKLNQDNSNMQAQITELQSENLQLQQKEIEMLSTESETQNSTVSLLEVQAMLLPLVQRIEALEAGQVSQTVKPVQAVKVEVKEDIDWQAVSNAELWNNADGKTNRAKGASEEKIRRCYEAICLYNNTVATGDNDRLAITNQALRTLSGVNGLAIGEWIKAHSEEIISHHSKYRMENPKDASKVETYYNKRHGAEKIADILGLINTELLEGEAMRINV</sequence>
<keyword evidence="4" id="KW-1185">Reference proteome</keyword>
<dbReference type="InterPro" id="IPR038280">
    <property type="entry name" value="ResT/TelK_cat_sf"/>
</dbReference>
<reference evidence="3 4" key="1">
    <citation type="submission" date="2012-06" db="EMBL/GenBank/DDBJ databases">
        <title>Finished plasmid 3 of genome of Cylindrospermum stagnale PCC 7417.</title>
        <authorList>
            <consortium name="US DOE Joint Genome Institute"/>
            <person name="Gugger M."/>
            <person name="Coursin T."/>
            <person name="Rippka R."/>
            <person name="Tandeau De Marsac N."/>
            <person name="Huntemann M."/>
            <person name="Wei C.-L."/>
            <person name="Han J."/>
            <person name="Detter J.C."/>
            <person name="Han C."/>
            <person name="Tapia R."/>
            <person name="Davenport K."/>
            <person name="Daligault H."/>
            <person name="Erkkila T."/>
            <person name="Gu W."/>
            <person name="Munk A.C.C."/>
            <person name="Teshima H."/>
            <person name="Xu Y."/>
            <person name="Chain P."/>
            <person name="Chen A."/>
            <person name="Krypides N."/>
            <person name="Mavromatis K."/>
            <person name="Markowitz V."/>
            <person name="Szeto E."/>
            <person name="Ivanova N."/>
            <person name="Mikhailova N."/>
            <person name="Ovchinnikova G."/>
            <person name="Pagani I."/>
            <person name="Pati A."/>
            <person name="Goodwin L."/>
            <person name="Peters L."/>
            <person name="Pitluck S."/>
            <person name="Woyke T."/>
            <person name="Kerfeld C."/>
        </authorList>
    </citation>
    <scope>NUCLEOTIDE SEQUENCE [LARGE SCALE GENOMIC DNA]</scope>
    <source>
        <strain evidence="3 4">PCC 7417</strain>
        <plasmid evidence="4">Plasmid pCYLST.03</plasmid>
    </source>
</reference>
<proteinExistence type="predicted"/>
<dbReference type="RefSeq" id="WP_015211440.1">
    <property type="nucleotide sequence ID" value="NC_019758.1"/>
</dbReference>
<dbReference type="AlphaFoldDB" id="K9XAF9"/>
<dbReference type="OrthoDB" id="500642at2"/>
<protein>
    <recommendedName>
        <fullName evidence="2">Telomere resolvase ResT/TelK catalytic domain-containing protein</fullName>
    </recommendedName>
</protein>
<name>K9XAF9_9NOST</name>
<accession>K9XAF9</accession>
<organism evidence="3 4">
    <name type="scientific">Cylindrospermum stagnale PCC 7417</name>
    <dbReference type="NCBI Taxonomy" id="56107"/>
    <lineage>
        <taxon>Bacteria</taxon>
        <taxon>Bacillati</taxon>
        <taxon>Cyanobacteriota</taxon>
        <taxon>Cyanophyceae</taxon>
        <taxon>Nostocales</taxon>
        <taxon>Nostocaceae</taxon>
        <taxon>Cylindrospermum</taxon>
    </lineage>
</organism>
<dbReference type="Pfam" id="PF16684">
    <property type="entry name" value="ResT-TelK_cat"/>
    <property type="match status" value="1"/>
</dbReference>
<dbReference type="InterPro" id="IPR032047">
    <property type="entry name" value="ResT/TelK_cat"/>
</dbReference>